<proteinExistence type="predicted"/>
<gene>
    <name evidence="1" type="ORF">R3P38DRAFT_3209678</name>
</gene>
<dbReference type="Proteomes" id="UP001362999">
    <property type="component" value="Unassembled WGS sequence"/>
</dbReference>
<keyword evidence="2" id="KW-1185">Reference proteome</keyword>
<protein>
    <submittedName>
        <fullName evidence="1">Uncharacterized protein</fullName>
    </submittedName>
</protein>
<organism evidence="1 2">
    <name type="scientific">Favolaschia claudopus</name>
    <dbReference type="NCBI Taxonomy" id="2862362"/>
    <lineage>
        <taxon>Eukaryota</taxon>
        <taxon>Fungi</taxon>
        <taxon>Dikarya</taxon>
        <taxon>Basidiomycota</taxon>
        <taxon>Agaricomycotina</taxon>
        <taxon>Agaricomycetes</taxon>
        <taxon>Agaricomycetidae</taxon>
        <taxon>Agaricales</taxon>
        <taxon>Marasmiineae</taxon>
        <taxon>Mycenaceae</taxon>
        <taxon>Favolaschia</taxon>
    </lineage>
</organism>
<sequence length="160" mass="18518">MSLSPPKGWLDIIYLACMITLLPYLDHRNYNSEMVPEFELEEAASVGDEYSEWREWVSEKYVCLNSAGETMNWEHSYRSAQASLLHMAVALTKYHATEAKKNSTAEIFQYFTPTAFRSRLLTALRSYDPALATQFTSKMKQMDVDGFFLFEGEELVWVEL</sequence>
<evidence type="ECO:0000313" key="2">
    <source>
        <dbReference type="Proteomes" id="UP001362999"/>
    </source>
</evidence>
<accession>A0AAW0AIP8</accession>
<comment type="caution">
    <text evidence="1">The sequence shown here is derived from an EMBL/GenBank/DDBJ whole genome shotgun (WGS) entry which is preliminary data.</text>
</comment>
<dbReference type="AlphaFoldDB" id="A0AAW0AIP8"/>
<name>A0AAW0AIP8_9AGAR</name>
<dbReference type="EMBL" id="JAWWNJ010000065">
    <property type="protein sequence ID" value="KAK7012403.1"/>
    <property type="molecule type" value="Genomic_DNA"/>
</dbReference>
<reference evidence="1 2" key="1">
    <citation type="journal article" date="2024" name="J Genomics">
        <title>Draft genome sequencing and assembly of Favolaschia claudopus CIRM-BRFM 2984 isolated from oak limbs.</title>
        <authorList>
            <person name="Navarro D."/>
            <person name="Drula E."/>
            <person name="Chaduli D."/>
            <person name="Cazenave R."/>
            <person name="Ahrendt S."/>
            <person name="Wang J."/>
            <person name="Lipzen A."/>
            <person name="Daum C."/>
            <person name="Barry K."/>
            <person name="Grigoriev I.V."/>
            <person name="Favel A."/>
            <person name="Rosso M.N."/>
            <person name="Martin F."/>
        </authorList>
    </citation>
    <scope>NUCLEOTIDE SEQUENCE [LARGE SCALE GENOMIC DNA]</scope>
    <source>
        <strain evidence="1 2">CIRM-BRFM 2984</strain>
    </source>
</reference>
<evidence type="ECO:0000313" key="1">
    <source>
        <dbReference type="EMBL" id="KAK7012403.1"/>
    </source>
</evidence>